<organism evidence="3 4">
    <name type="scientific">Gordonia oryzae</name>
    <dbReference type="NCBI Taxonomy" id="2487349"/>
    <lineage>
        <taxon>Bacteria</taxon>
        <taxon>Bacillati</taxon>
        <taxon>Actinomycetota</taxon>
        <taxon>Actinomycetes</taxon>
        <taxon>Mycobacteriales</taxon>
        <taxon>Gordoniaceae</taxon>
        <taxon>Gordonia</taxon>
    </lineage>
</organism>
<evidence type="ECO:0000313" key="4">
    <source>
        <dbReference type="Proteomes" id="UP000267536"/>
    </source>
</evidence>
<dbReference type="Pfam" id="PF00480">
    <property type="entry name" value="ROK"/>
    <property type="match status" value="1"/>
</dbReference>
<name>A0A3N4H3Z7_9ACTN</name>
<dbReference type="PANTHER" id="PTHR18964">
    <property type="entry name" value="ROK (REPRESSOR, ORF, KINASE) FAMILY"/>
    <property type="match status" value="1"/>
</dbReference>
<dbReference type="SUPFAM" id="SSF53067">
    <property type="entry name" value="Actin-like ATPase domain"/>
    <property type="match status" value="1"/>
</dbReference>
<accession>A0A3N4H3Z7</accession>
<dbReference type="Proteomes" id="UP000267536">
    <property type="component" value="Unassembled WGS sequence"/>
</dbReference>
<sequence length="277" mass="28800">MTESGTPGSPTVSAPEGERNTDEKISAATNLAFGVDVGGSGIKGGIVDLDTGALIGERYKVLTPQPATPDAVAGGVAEVVAHFDWHGPVGITLPGVITGGIMRTAANIDKGWIGTDVYELFSKRLDGRKVSVLNDADAAGMAEDAYGAGRGVDGVVMLLTFGTGIGSAILNDGKLVPNTELGHLQVGKKEAEHQASSKVKEDKGWSYEKWTEKVSEVLKTYEALFWPRLFIVGGGISRKSAKWIPLLTNSTPVEAAALLNTAGIVGAAMAVDQGLRV</sequence>
<dbReference type="PANTHER" id="PTHR18964:SF146">
    <property type="entry name" value="POLYPHOSPHATE GLUCOKINASE"/>
    <property type="match status" value="1"/>
</dbReference>
<dbReference type="EMBL" id="RKMH01000001">
    <property type="protein sequence ID" value="RPA66091.1"/>
    <property type="molecule type" value="Genomic_DNA"/>
</dbReference>
<reference evidence="3 4" key="1">
    <citation type="submission" date="2018-11" db="EMBL/GenBank/DDBJ databases">
        <title>Draft genome sequence of Gordonia sp. RS15-1S isolated from rice stems.</title>
        <authorList>
            <person name="Muangham S."/>
        </authorList>
    </citation>
    <scope>NUCLEOTIDE SEQUENCE [LARGE SCALE GENOMIC DNA]</scope>
    <source>
        <strain evidence="3 4">RS15-1S</strain>
    </source>
</reference>
<feature type="compositionally biased region" description="Polar residues" evidence="2">
    <location>
        <begin position="1"/>
        <end position="12"/>
    </location>
</feature>
<dbReference type="InterPro" id="IPR000600">
    <property type="entry name" value="ROK"/>
</dbReference>
<evidence type="ECO:0000313" key="3">
    <source>
        <dbReference type="EMBL" id="RPA66091.1"/>
    </source>
</evidence>
<dbReference type="RefSeq" id="WP_123925049.1">
    <property type="nucleotide sequence ID" value="NZ_JBPSDP010000002.1"/>
</dbReference>
<dbReference type="InterPro" id="IPR043129">
    <property type="entry name" value="ATPase_NBD"/>
</dbReference>
<evidence type="ECO:0000256" key="1">
    <source>
        <dbReference type="ARBA" id="ARBA00006479"/>
    </source>
</evidence>
<feature type="region of interest" description="Disordered" evidence="2">
    <location>
        <begin position="1"/>
        <end position="22"/>
    </location>
</feature>
<protein>
    <submittedName>
        <fullName evidence="3">ROK family protein</fullName>
    </submittedName>
</protein>
<evidence type="ECO:0000256" key="2">
    <source>
        <dbReference type="SAM" id="MobiDB-lite"/>
    </source>
</evidence>
<dbReference type="OrthoDB" id="849313at2"/>
<comment type="caution">
    <text evidence="3">The sequence shown here is derived from an EMBL/GenBank/DDBJ whole genome shotgun (WGS) entry which is preliminary data.</text>
</comment>
<dbReference type="Gene3D" id="3.30.420.40">
    <property type="match status" value="2"/>
</dbReference>
<keyword evidence="4" id="KW-1185">Reference proteome</keyword>
<dbReference type="AlphaFoldDB" id="A0A3N4H3Z7"/>
<dbReference type="CDD" id="cd24058">
    <property type="entry name" value="ASKHA_NBD_ROK_PPGK"/>
    <property type="match status" value="1"/>
</dbReference>
<proteinExistence type="inferred from homology"/>
<comment type="similarity">
    <text evidence="1">Belongs to the ROK (NagC/XylR) family.</text>
</comment>
<gene>
    <name evidence="3" type="ORF">EF294_00355</name>
</gene>
<dbReference type="NCBIfam" id="NF045942">
    <property type="entry name" value="PolPhglucPhase"/>
    <property type="match status" value="1"/>
</dbReference>